<dbReference type="InterPro" id="IPR023198">
    <property type="entry name" value="PGP-like_dom2"/>
</dbReference>
<keyword evidence="11" id="KW-0234">DNA repair</keyword>
<dbReference type="CDD" id="cd02603">
    <property type="entry name" value="HAD_sEH-N_like"/>
    <property type="match status" value="1"/>
</dbReference>
<dbReference type="SUPFAM" id="SSF56784">
    <property type="entry name" value="HAD-like"/>
    <property type="match status" value="1"/>
</dbReference>
<name>A0AA36IPI9_9DINO</name>
<dbReference type="InterPro" id="IPR044298">
    <property type="entry name" value="MIG/MutY"/>
</dbReference>
<comment type="caution">
    <text evidence="15">The sequence shown here is derived from an EMBL/GenBank/DDBJ whole genome shotgun (WGS) entry which is preliminary data.</text>
</comment>
<evidence type="ECO:0000256" key="1">
    <source>
        <dbReference type="ARBA" id="ARBA00000843"/>
    </source>
</evidence>
<dbReference type="InterPro" id="IPR011257">
    <property type="entry name" value="DNA_glycosylase"/>
</dbReference>
<reference evidence="15" key="1">
    <citation type="submission" date="2023-08" db="EMBL/GenBank/DDBJ databases">
        <authorList>
            <person name="Chen Y."/>
            <person name="Shah S."/>
            <person name="Dougan E. K."/>
            <person name="Thang M."/>
            <person name="Chan C."/>
        </authorList>
    </citation>
    <scope>NUCLEOTIDE SEQUENCE</scope>
</reference>
<evidence type="ECO:0000256" key="11">
    <source>
        <dbReference type="ARBA" id="ARBA00023204"/>
    </source>
</evidence>
<dbReference type="InterPro" id="IPR036412">
    <property type="entry name" value="HAD-like_sf"/>
</dbReference>
<dbReference type="CDD" id="cd00056">
    <property type="entry name" value="ENDO3c"/>
    <property type="match status" value="1"/>
</dbReference>
<dbReference type="InterPro" id="IPR023170">
    <property type="entry name" value="HhH_base_excis_C"/>
</dbReference>
<dbReference type="Pfam" id="PF14815">
    <property type="entry name" value="NUDIX_4"/>
    <property type="match status" value="1"/>
</dbReference>
<keyword evidence="6" id="KW-0479">Metal-binding</keyword>
<dbReference type="Pfam" id="PF00730">
    <property type="entry name" value="HhH-GPD"/>
    <property type="match status" value="1"/>
</dbReference>
<evidence type="ECO:0000256" key="7">
    <source>
        <dbReference type="ARBA" id="ARBA00022763"/>
    </source>
</evidence>
<dbReference type="SUPFAM" id="SSF55811">
    <property type="entry name" value="Nudix"/>
    <property type="match status" value="1"/>
</dbReference>
<evidence type="ECO:0000313" key="16">
    <source>
        <dbReference type="Proteomes" id="UP001178507"/>
    </source>
</evidence>
<dbReference type="Gene3D" id="1.10.150.240">
    <property type="entry name" value="Putative phosphatase, domain 2"/>
    <property type="match status" value="1"/>
</dbReference>
<dbReference type="Gene3D" id="3.40.50.1000">
    <property type="entry name" value="HAD superfamily/HAD-like"/>
    <property type="match status" value="1"/>
</dbReference>
<keyword evidence="16" id="KW-1185">Reference proteome</keyword>
<dbReference type="AlphaFoldDB" id="A0AA36IPI9"/>
<dbReference type="Gene3D" id="3.90.79.10">
    <property type="entry name" value="Nucleoside Triphosphate Pyrophosphohydrolase"/>
    <property type="match status" value="1"/>
</dbReference>
<dbReference type="Proteomes" id="UP001178507">
    <property type="component" value="Unassembled WGS sequence"/>
</dbReference>
<evidence type="ECO:0000256" key="5">
    <source>
        <dbReference type="ARBA" id="ARBA00022485"/>
    </source>
</evidence>
<dbReference type="EMBL" id="CAUJNA010002223">
    <property type="protein sequence ID" value="CAJ1391612.1"/>
    <property type="molecule type" value="Genomic_DNA"/>
</dbReference>
<dbReference type="Pfam" id="PF13242">
    <property type="entry name" value="Hydrolase_like"/>
    <property type="match status" value="1"/>
</dbReference>
<dbReference type="NCBIfam" id="TIGR01509">
    <property type="entry name" value="HAD-SF-IA-v3"/>
    <property type="match status" value="1"/>
</dbReference>
<dbReference type="Gene3D" id="1.10.340.30">
    <property type="entry name" value="Hypothetical protein, domain 2"/>
    <property type="match status" value="1"/>
</dbReference>
<keyword evidence="8" id="KW-0378">Hydrolase</keyword>
<dbReference type="PROSITE" id="PS00764">
    <property type="entry name" value="ENDONUCLEASE_III_1"/>
    <property type="match status" value="1"/>
</dbReference>
<dbReference type="InterPro" id="IPR015797">
    <property type="entry name" value="NUDIX_hydrolase-like_dom_sf"/>
</dbReference>
<sequence length="504" mass="55113">MLQQTTVAAVRSYFYAFTARWPTIAALAAADEEDILKAWAGLGYYSRARNLKKCADAIMADHGGAFPADLDALRALPGIGDYTSAAIAAIAFDLPAAVVDGNVERVVTRLKAIDTPLTKAKPAIKAEVAAMLDPERPGDFAQATMDLGATICTPKRPACLPCPLRSECAALDQGDPERFPVKAPKKDKPLRVGAAFVLVRDDGAVLLEKRAGTGLLAGMTQVPTTGWNARHDGETGSDAAPVAGTEWRRCGQVRHVFTHFALDLTVWHALSNHRASDGQWWSPASELAGEALPTVMGPAAMHTIRHIVFDIGKVLIHYDPGLPFKRIIPDDEKRRWFLANVCTPAWNIEQDRGRSWADAEAELIAAHPDWAREIRAFRQNWREMVPHAYDGSVAILVELIEVGTDITFLTNFAADTFAEAQTLYPFLKSGRGVTVSGRVQLIKPDPAIYALHTDTFDLDPAATLFIDDSEQNVEAARAFGWHAVHFTSAEALREDLQRFGFRPD</sequence>
<keyword evidence="5" id="KW-0004">4Fe-4S</keyword>
<dbReference type="InterPro" id="IPR029119">
    <property type="entry name" value="MutY_C"/>
</dbReference>
<evidence type="ECO:0000256" key="9">
    <source>
        <dbReference type="ARBA" id="ARBA00023004"/>
    </source>
</evidence>
<dbReference type="SUPFAM" id="SSF48150">
    <property type="entry name" value="DNA-glycosylase"/>
    <property type="match status" value="1"/>
</dbReference>
<keyword evidence="12 13" id="KW-0326">Glycosidase</keyword>
<evidence type="ECO:0000259" key="14">
    <source>
        <dbReference type="SMART" id="SM00478"/>
    </source>
</evidence>
<comment type="cofactor">
    <cofactor evidence="13">
        <name>[4Fe-4S] cluster</name>
        <dbReference type="ChEBI" id="CHEBI:49883"/>
    </cofactor>
    <text evidence="13">Binds 1 [4Fe-4S] cluster.</text>
</comment>
<dbReference type="GO" id="GO:0046872">
    <property type="term" value="F:metal ion binding"/>
    <property type="evidence" value="ECO:0007669"/>
    <property type="project" value="UniProtKB-UniRule"/>
</dbReference>
<dbReference type="CDD" id="cd03431">
    <property type="entry name" value="NUDIX_DNA_Glycosylase_C-MutY"/>
    <property type="match status" value="1"/>
</dbReference>
<comment type="function">
    <text evidence="13">Adenine glycosylase active on G-A mispairs.</text>
</comment>
<organism evidence="15 16">
    <name type="scientific">Effrenium voratum</name>
    <dbReference type="NCBI Taxonomy" id="2562239"/>
    <lineage>
        <taxon>Eukaryota</taxon>
        <taxon>Sar</taxon>
        <taxon>Alveolata</taxon>
        <taxon>Dinophyceae</taxon>
        <taxon>Suessiales</taxon>
        <taxon>Symbiodiniaceae</taxon>
        <taxon>Effrenium</taxon>
    </lineage>
</organism>
<dbReference type="SMART" id="SM00478">
    <property type="entry name" value="ENDO3c"/>
    <property type="match status" value="1"/>
</dbReference>
<evidence type="ECO:0000256" key="13">
    <source>
        <dbReference type="RuleBase" id="RU365096"/>
    </source>
</evidence>
<feature type="domain" description="HhH-GPD" evidence="14">
    <location>
        <begin position="1"/>
        <end position="150"/>
    </location>
</feature>
<dbReference type="InterPro" id="IPR006439">
    <property type="entry name" value="HAD-SF_hydro_IA"/>
</dbReference>
<keyword evidence="10" id="KW-0411">Iron-sulfur</keyword>
<keyword evidence="7 13" id="KW-0227">DNA damage</keyword>
<evidence type="ECO:0000313" key="15">
    <source>
        <dbReference type="EMBL" id="CAJ1391612.1"/>
    </source>
</evidence>
<evidence type="ECO:0000256" key="12">
    <source>
        <dbReference type="ARBA" id="ARBA00023295"/>
    </source>
</evidence>
<keyword evidence="9 13" id="KW-0408">Iron</keyword>
<evidence type="ECO:0000256" key="3">
    <source>
        <dbReference type="ARBA" id="ARBA00012045"/>
    </source>
</evidence>
<dbReference type="InterPro" id="IPR004035">
    <property type="entry name" value="Endouclease-III_FeS-bd_BS"/>
</dbReference>
<dbReference type="GO" id="GO:0006298">
    <property type="term" value="P:mismatch repair"/>
    <property type="evidence" value="ECO:0007669"/>
    <property type="project" value="TreeGrafter"/>
</dbReference>
<dbReference type="GO" id="GO:0035485">
    <property type="term" value="F:adenine/guanine mispair binding"/>
    <property type="evidence" value="ECO:0007669"/>
    <property type="project" value="TreeGrafter"/>
</dbReference>
<protein>
    <recommendedName>
        <fullName evidence="4 13">Adenine DNA glycosylase</fullName>
        <ecNumber evidence="3 13">3.2.2.31</ecNumber>
    </recommendedName>
</protein>
<dbReference type="InterPro" id="IPR003265">
    <property type="entry name" value="HhH-GPD_domain"/>
</dbReference>
<evidence type="ECO:0000256" key="6">
    <source>
        <dbReference type="ARBA" id="ARBA00022723"/>
    </source>
</evidence>
<dbReference type="PANTHER" id="PTHR42944">
    <property type="entry name" value="ADENINE DNA GLYCOSYLASE"/>
    <property type="match status" value="1"/>
</dbReference>
<evidence type="ECO:0000256" key="10">
    <source>
        <dbReference type="ARBA" id="ARBA00023014"/>
    </source>
</evidence>
<evidence type="ECO:0000256" key="2">
    <source>
        <dbReference type="ARBA" id="ARBA00008343"/>
    </source>
</evidence>
<dbReference type="Gene3D" id="1.10.1670.10">
    <property type="entry name" value="Helix-hairpin-Helix base-excision DNA repair enzymes (C-terminal)"/>
    <property type="match status" value="1"/>
</dbReference>
<dbReference type="GO" id="GO:0034039">
    <property type="term" value="F:8-oxo-7,8-dihydroguanine DNA N-glycosylase activity"/>
    <property type="evidence" value="ECO:0007669"/>
    <property type="project" value="TreeGrafter"/>
</dbReference>
<dbReference type="GO" id="GO:0032357">
    <property type="term" value="F:oxidized purine DNA binding"/>
    <property type="evidence" value="ECO:0007669"/>
    <property type="project" value="TreeGrafter"/>
</dbReference>
<dbReference type="PANTHER" id="PTHR42944:SF1">
    <property type="entry name" value="ADENINE DNA GLYCOSYLASE"/>
    <property type="match status" value="1"/>
</dbReference>
<dbReference type="PRINTS" id="PR00413">
    <property type="entry name" value="HADHALOGNASE"/>
</dbReference>
<dbReference type="GO" id="GO:0000701">
    <property type="term" value="F:purine-specific mismatch base pair DNA N-glycosylase activity"/>
    <property type="evidence" value="ECO:0007669"/>
    <property type="project" value="UniProtKB-EC"/>
</dbReference>
<dbReference type="GO" id="GO:0006284">
    <property type="term" value="P:base-excision repair"/>
    <property type="evidence" value="ECO:0007669"/>
    <property type="project" value="UniProtKB-UniRule"/>
</dbReference>
<evidence type="ECO:0000256" key="8">
    <source>
        <dbReference type="ARBA" id="ARBA00022801"/>
    </source>
</evidence>
<dbReference type="InterPro" id="IPR023214">
    <property type="entry name" value="HAD_sf"/>
</dbReference>
<gene>
    <name evidence="15" type="ORF">EVOR1521_LOCUS16876</name>
</gene>
<evidence type="ECO:0000256" key="4">
    <source>
        <dbReference type="ARBA" id="ARBA00022023"/>
    </source>
</evidence>
<accession>A0AA36IPI9</accession>
<comment type="catalytic activity">
    <reaction evidence="1 13">
        <text>Hydrolyzes free adenine bases from 7,8-dihydro-8-oxoguanine:adenine mismatched double-stranded DNA, leaving an apurinic site.</text>
        <dbReference type="EC" id="3.2.2.31"/>
    </reaction>
</comment>
<proteinExistence type="inferred from homology"/>
<comment type="similarity">
    <text evidence="2 13">Belongs to the Nth/MutY family.</text>
</comment>
<dbReference type="GO" id="GO:0051539">
    <property type="term" value="F:4 iron, 4 sulfur cluster binding"/>
    <property type="evidence" value="ECO:0007669"/>
    <property type="project" value="UniProtKB-UniRule"/>
</dbReference>
<dbReference type="EC" id="3.2.2.31" evidence="3 13"/>